<evidence type="ECO:0000313" key="3">
    <source>
        <dbReference type="EMBL" id="SHJ29147.1"/>
    </source>
</evidence>
<dbReference type="InterPro" id="IPR001075">
    <property type="entry name" value="NIF_FeS_clus_asmbl_NifU_C"/>
</dbReference>
<dbReference type="Pfam" id="PF01106">
    <property type="entry name" value="NifU"/>
    <property type="match status" value="1"/>
</dbReference>
<dbReference type="EMBL" id="FQZG01000037">
    <property type="protein sequence ID" value="SHJ29147.1"/>
    <property type="molecule type" value="Genomic_DNA"/>
</dbReference>
<dbReference type="InterPro" id="IPR034904">
    <property type="entry name" value="FSCA_dom_sf"/>
</dbReference>
<dbReference type="OrthoDB" id="9798220at2"/>
<organism evidence="3 4">
    <name type="scientific">Tessaracoccus bendigoensis DSM 12906</name>
    <dbReference type="NCBI Taxonomy" id="1123357"/>
    <lineage>
        <taxon>Bacteria</taxon>
        <taxon>Bacillati</taxon>
        <taxon>Actinomycetota</taxon>
        <taxon>Actinomycetes</taxon>
        <taxon>Propionibacteriales</taxon>
        <taxon>Propionibacteriaceae</taxon>
        <taxon>Tessaracoccus</taxon>
    </lineage>
</organism>
<gene>
    <name evidence="3" type="ORF">SAMN02745244_02160</name>
</gene>
<evidence type="ECO:0000256" key="1">
    <source>
        <dbReference type="ARBA" id="ARBA00049958"/>
    </source>
</evidence>
<dbReference type="GO" id="GO:0005506">
    <property type="term" value="F:iron ion binding"/>
    <property type="evidence" value="ECO:0007669"/>
    <property type="project" value="InterPro"/>
</dbReference>
<dbReference type="PANTHER" id="PTHR11178">
    <property type="entry name" value="IRON-SULFUR CLUSTER SCAFFOLD PROTEIN NFU-RELATED"/>
    <property type="match status" value="1"/>
</dbReference>
<dbReference type="GO" id="GO:0051536">
    <property type="term" value="F:iron-sulfur cluster binding"/>
    <property type="evidence" value="ECO:0007669"/>
    <property type="project" value="InterPro"/>
</dbReference>
<protein>
    <submittedName>
        <fullName evidence="3">Fe-S cluster biogenesis protein NfuA, 4Fe-4S-binding domain</fullName>
    </submittedName>
</protein>
<keyword evidence="4" id="KW-1185">Reference proteome</keyword>
<comment type="function">
    <text evidence="1">May be involved in the formation or repair of [Fe-S] clusters present in iron-sulfur proteins.</text>
</comment>
<dbReference type="STRING" id="1123357.SAMN02745244_02160"/>
<accession>A0A1M6I3T4</accession>
<dbReference type="Gene3D" id="3.30.300.130">
    <property type="entry name" value="Fe-S cluster assembly (FSCA)"/>
    <property type="match status" value="1"/>
</dbReference>
<dbReference type="Proteomes" id="UP000184512">
    <property type="component" value="Unassembled WGS sequence"/>
</dbReference>
<dbReference type="SUPFAM" id="SSF117916">
    <property type="entry name" value="Fe-S cluster assembly (FSCA) domain-like"/>
    <property type="match status" value="1"/>
</dbReference>
<dbReference type="GO" id="GO:0016226">
    <property type="term" value="P:iron-sulfur cluster assembly"/>
    <property type="evidence" value="ECO:0007669"/>
    <property type="project" value="InterPro"/>
</dbReference>
<name>A0A1M6I3T4_9ACTN</name>
<proteinExistence type="predicted"/>
<dbReference type="AlphaFoldDB" id="A0A1M6I3T4"/>
<dbReference type="RefSeq" id="WP_073188102.1">
    <property type="nucleotide sequence ID" value="NZ_FQZG01000037.1"/>
</dbReference>
<evidence type="ECO:0000313" key="4">
    <source>
        <dbReference type="Proteomes" id="UP000184512"/>
    </source>
</evidence>
<evidence type="ECO:0000259" key="2">
    <source>
        <dbReference type="Pfam" id="PF01106"/>
    </source>
</evidence>
<feature type="domain" description="NIF system FeS cluster assembly NifU C-terminal" evidence="2">
    <location>
        <begin position="11"/>
        <end position="78"/>
    </location>
</feature>
<reference evidence="3 4" key="1">
    <citation type="submission" date="2016-11" db="EMBL/GenBank/DDBJ databases">
        <authorList>
            <person name="Jaros S."/>
            <person name="Januszkiewicz K."/>
            <person name="Wedrychowicz H."/>
        </authorList>
    </citation>
    <scope>NUCLEOTIDE SEQUENCE [LARGE SCALE GENOMIC DNA]</scope>
    <source>
        <strain evidence="3 4">DSM 12906</strain>
    </source>
</reference>
<sequence length="108" mass="11303">MPTQELIARQVEAALDAHVRPALASHGGAVEVDGINADGVVGVRLLGACVGCPAADYSMQDLVRRALLREVDAVTDVVLVGSISEDLISQARSLMGRGHHRVPLTLIA</sequence>